<reference evidence="9" key="1">
    <citation type="submission" date="2020-05" db="EMBL/GenBank/DDBJ databases">
        <authorList>
            <person name="Chiriac C."/>
            <person name="Salcher M."/>
            <person name="Ghai R."/>
            <person name="Kavagutti S V."/>
        </authorList>
    </citation>
    <scope>NUCLEOTIDE SEQUENCE</scope>
</reference>
<feature type="transmembrane region" description="Helical" evidence="8">
    <location>
        <begin position="260"/>
        <end position="283"/>
    </location>
</feature>
<accession>A0A6J6FGG0</accession>
<dbReference type="GO" id="GO:0015648">
    <property type="term" value="F:lipid-linked peptidoglycan transporter activity"/>
    <property type="evidence" value="ECO:0007669"/>
    <property type="project" value="TreeGrafter"/>
</dbReference>
<evidence type="ECO:0000256" key="8">
    <source>
        <dbReference type="SAM" id="Phobius"/>
    </source>
</evidence>
<feature type="transmembrane region" description="Helical" evidence="8">
    <location>
        <begin position="295"/>
        <end position="320"/>
    </location>
</feature>
<keyword evidence="3 8" id="KW-0812">Transmembrane</keyword>
<keyword evidence="7 8" id="KW-0472">Membrane</keyword>
<dbReference type="PRINTS" id="PR01806">
    <property type="entry name" value="VIRFACTRMVIN"/>
</dbReference>
<feature type="transmembrane region" description="Helical" evidence="8">
    <location>
        <begin position="439"/>
        <end position="461"/>
    </location>
</feature>
<dbReference type="PANTHER" id="PTHR47019">
    <property type="entry name" value="LIPID II FLIPPASE MURJ"/>
    <property type="match status" value="1"/>
</dbReference>
<dbReference type="Pfam" id="PF03023">
    <property type="entry name" value="MurJ"/>
    <property type="match status" value="1"/>
</dbReference>
<protein>
    <submittedName>
        <fullName evidence="9">Unannotated protein</fullName>
    </submittedName>
</protein>
<dbReference type="EMBL" id="CAEZSR010000203">
    <property type="protein sequence ID" value="CAB4587690.1"/>
    <property type="molecule type" value="Genomic_DNA"/>
</dbReference>
<keyword evidence="4" id="KW-0133">Cell shape</keyword>
<dbReference type="AlphaFoldDB" id="A0A6J6FGG0"/>
<feature type="transmembrane region" description="Helical" evidence="8">
    <location>
        <begin position="149"/>
        <end position="171"/>
    </location>
</feature>
<gene>
    <name evidence="9" type="ORF">UFOPK1493_03546</name>
</gene>
<feature type="transmembrane region" description="Helical" evidence="8">
    <location>
        <begin position="24"/>
        <end position="46"/>
    </location>
</feature>
<feature type="transmembrane region" description="Helical" evidence="8">
    <location>
        <begin position="66"/>
        <end position="87"/>
    </location>
</feature>
<dbReference type="InterPro" id="IPR051050">
    <property type="entry name" value="Lipid_II_flippase_MurJ/MviN"/>
</dbReference>
<name>A0A6J6FGG0_9ZZZZ</name>
<feature type="transmembrane region" description="Helical" evidence="8">
    <location>
        <begin position="414"/>
        <end position="433"/>
    </location>
</feature>
<sequence length="543" mass="55120">MTDASPDAGALLDAAPGRMARDTLVVTACTLFSRITGFVRVLVAAAVLSTGPLGDTYHAANMIPNLLFELVAGGVLQAVLVPAFVAARRRGGDDGLGHAAGSVAGLLSVVLAAIAAVVMLLSPLIAWALTALEDDPTLAADKRGLITPMLLVFLPQIVFYGIGMVSTAALAARGRFAAAALAPAVNNLVVIGCYLAFRASRDGEAASLHLDPVEFAWLAGGTTLAVIAFTLIPGLVLFGQGVRWRPRWRLDDPAVASIRASIGWAMLSVVGTLVPMLAALVLGSGATGGVAVFSLAFTFFVLPHALLAVPVATALAPRVADSWQRGRREETSELVDRSMQVVIPLLGLAGAGLVALAHPIADVVVSIGQAGSQGPEPIAHALVAFGFGLVGYGVAVVLVRVMYGLDRVRETARLVIVSAVTGVAVMVVAAGLLPDTDRAAALAIGYGSAQSVTAVLLGVRVRRVVGAPPSSATGRIVAGTAGATVAAAVVMLLVQDRFGSSRASALAAIAVAGVAGIATFVALLVPLAGMRPGTLLRRRGARG</sequence>
<dbReference type="GO" id="GO:0005886">
    <property type="term" value="C:plasma membrane"/>
    <property type="evidence" value="ECO:0007669"/>
    <property type="project" value="UniProtKB-SubCell"/>
</dbReference>
<feature type="transmembrane region" description="Helical" evidence="8">
    <location>
        <begin position="178"/>
        <end position="197"/>
    </location>
</feature>
<evidence type="ECO:0000256" key="5">
    <source>
        <dbReference type="ARBA" id="ARBA00022984"/>
    </source>
</evidence>
<feature type="transmembrane region" description="Helical" evidence="8">
    <location>
        <begin position="381"/>
        <end position="402"/>
    </location>
</feature>
<evidence type="ECO:0000256" key="2">
    <source>
        <dbReference type="ARBA" id="ARBA00022475"/>
    </source>
</evidence>
<dbReference type="GO" id="GO:0034204">
    <property type="term" value="P:lipid translocation"/>
    <property type="evidence" value="ECO:0007669"/>
    <property type="project" value="TreeGrafter"/>
</dbReference>
<feature type="transmembrane region" description="Helical" evidence="8">
    <location>
        <begin position="99"/>
        <end position="129"/>
    </location>
</feature>
<dbReference type="PANTHER" id="PTHR47019:SF1">
    <property type="entry name" value="LIPID II FLIPPASE MURJ"/>
    <property type="match status" value="1"/>
</dbReference>
<keyword evidence="2" id="KW-1003">Cell membrane</keyword>
<dbReference type="GO" id="GO:0009252">
    <property type="term" value="P:peptidoglycan biosynthetic process"/>
    <property type="evidence" value="ECO:0007669"/>
    <property type="project" value="UniProtKB-KW"/>
</dbReference>
<feature type="transmembrane region" description="Helical" evidence="8">
    <location>
        <begin position="341"/>
        <end position="361"/>
    </location>
</feature>
<dbReference type="GO" id="GO:0008360">
    <property type="term" value="P:regulation of cell shape"/>
    <property type="evidence" value="ECO:0007669"/>
    <property type="project" value="UniProtKB-KW"/>
</dbReference>
<dbReference type="InterPro" id="IPR004268">
    <property type="entry name" value="MurJ"/>
</dbReference>
<keyword evidence="6 8" id="KW-1133">Transmembrane helix</keyword>
<evidence type="ECO:0000256" key="7">
    <source>
        <dbReference type="ARBA" id="ARBA00023136"/>
    </source>
</evidence>
<evidence type="ECO:0000256" key="3">
    <source>
        <dbReference type="ARBA" id="ARBA00022692"/>
    </source>
</evidence>
<comment type="subcellular location">
    <subcellularLocation>
        <location evidence="1">Cell membrane</location>
        <topology evidence="1">Multi-pass membrane protein</topology>
    </subcellularLocation>
</comment>
<organism evidence="9">
    <name type="scientific">freshwater metagenome</name>
    <dbReference type="NCBI Taxonomy" id="449393"/>
    <lineage>
        <taxon>unclassified sequences</taxon>
        <taxon>metagenomes</taxon>
        <taxon>ecological metagenomes</taxon>
    </lineage>
</organism>
<evidence type="ECO:0000313" key="9">
    <source>
        <dbReference type="EMBL" id="CAB4587690.1"/>
    </source>
</evidence>
<feature type="transmembrane region" description="Helical" evidence="8">
    <location>
        <begin position="473"/>
        <end position="494"/>
    </location>
</feature>
<proteinExistence type="predicted"/>
<evidence type="ECO:0000256" key="4">
    <source>
        <dbReference type="ARBA" id="ARBA00022960"/>
    </source>
</evidence>
<feature type="transmembrane region" description="Helical" evidence="8">
    <location>
        <begin position="217"/>
        <end position="239"/>
    </location>
</feature>
<keyword evidence="5" id="KW-0573">Peptidoglycan synthesis</keyword>
<feature type="transmembrane region" description="Helical" evidence="8">
    <location>
        <begin position="506"/>
        <end position="529"/>
    </location>
</feature>
<evidence type="ECO:0000256" key="6">
    <source>
        <dbReference type="ARBA" id="ARBA00022989"/>
    </source>
</evidence>
<evidence type="ECO:0000256" key="1">
    <source>
        <dbReference type="ARBA" id="ARBA00004651"/>
    </source>
</evidence>